<dbReference type="Pfam" id="PF01381">
    <property type="entry name" value="HTH_3"/>
    <property type="match status" value="1"/>
</dbReference>
<dbReference type="PROSITE" id="PS50943">
    <property type="entry name" value="HTH_CROC1"/>
    <property type="match status" value="1"/>
</dbReference>
<evidence type="ECO:0000256" key="1">
    <source>
        <dbReference type="ARBA" id="ARBA00023125"/>
    </source>
</evidence>
<dbReference type="SMART" id="SM00530">
    <property type="entry name" value="HTH_XRE"/>
    <property type="match status" value="1"/>
</dbReference>
<dbReference type="CDD" id="cd00093">
    <property type="entry name" value="HTH_XRE"/>
    <property type="match status" value="1"/>
</dbReference>
<dbReference type="Proteomes" id="UP000234237">
    <property type="component" value="Chromosome"/>
</dbReference>
<dbReference type="RefSeq" id="WP_164085444.1">
    <property type="nucleotide sequence ID" value="NZ_CP018622.1"/>
</dbReference>
<evidence type="ECO:0000259" key="2">
    <source>
        <dbReference type="PROSITE" id="PS50943"/>
    </source>
</evidence>
<dbReference type="SUPFAM" id="SSF47413">
    <property type="entry name" value="lambda repressor-like DNA-binding domains"/>
    <property type="match status" value="1"/>
</dbReference>
<name>A0A2K9J546_9BACI</name>
<dbReference type="InterPro" id="IPR001387">
    <property type="entry name" value="Cro/C1-type_HTH"/>
</dbReference>
<dbReference type="GO" id="GO:0003677">
    <property type="term" value="F:DNA binding"/>
    <property type="evidence" value="ECO:0007669"/>
    <property type="project" value="UniProtKB-KW"/>
</dbReference>
<sequence>MDIGKRIRKLREKRGIEQLELAKALHIPQSKMNKIESGYQKRIEPDLLVELSKVLNVTVDYLVGSSNEANISKVEDINYFKNKIAEEFPDIDLMFKDMESLNAEDMKEIYEYIKFKKSQKK</sequence>
<dbReference type="AlphaFoldDB" id="A0A2K9J546"/>
<dbReference type="EMBL" id="CP018622">
    <property type="protein sequence ID" value="AUJ25151.1"/>
    <property type="molecule type" value="Genomic_DNA"/>
</dbReference>
<reference evidence="4" key="1">
    <citation type="submission" date="2016-11" db="EMBL/GenBank/DDBJ databases">
        <title>Complete genome sequence of Virgibacillus pantothenticus 21D, a halophilic bacterium isolated from the deep hypersaline anoxic basin Discovery in the Mediterranean Sea.</title>
        <authorList>
            <person name="Zeaiter Z."/>
            <person name="Booth J.M."/>
            <person name="Prosdocimi E.M."/>
            <person name="Mapelli F."/>
            <person name="Fusi M."/>
            <person name="Daffonchio D."/>
            <person name="Borin S."/>
            <person name="Crotti E."/>
        </authorList>
    </citation>
    <scope>NUCLEOTIDE SEQUENCE [LARGE SCALE GENOMIC DNA]</scope>
    <source>
        <strain evidence="4">21D</strain>
    </source>
</reference>
<proteinExistence type="predicted"/>
<evidence type="ECO:0000313" key="4">
    <source>
        <dbReference type="Proteomes" id="UP000234237"/>
    </source>
</evidence>
<keyword evidence="1" id="KW-0238">DNA-binding</keyword>
<dbReference type="Gene3D" id="1.10.260.40">
    <property type="entry name" value="lambda repressor-like DNA-binding domains"/>
    <property type="match status" value="1"/>
</dbReference>
<protein>
    <submittedName>
        <fullName evidence="3">HTH-type transcriptional regulator ImmR</fullName>
    </submittedName>
</protein>
<gene>
    <name evidence="3" type="primary">immR_3</name>
    <name evidence="3" type="ORF">A21D_02087</name>
</gene>
<organism evidence="3 4">
    <name type="scientific">Virgibacillus dokdonensis</name>
    <dbReference type="NCBI Taxonomy" id="302167"/>
    <lineage>
        <taxon>Bacteria</taxon>
        <taxon>Bacillati</taxon>
        <taxon>Bacillota</taxon>
        <taxon>Bacilli</taxon>
        <taxon>Bacillales</taxon>
        <taxon>Bacillaceae</taxon>
        <taxon>Virgibacillus</taxon>
    </lineage>
</organism>
<accession>A0A2K9J546</accession>
<feature type="domain" description="HTH cro/C1-type" evidence="2">
    <location>
        <begin position="7"/>
        <end position="62"/>
    </location>
</feature>
<dbReference type="InterPro" id="IPR010982">
    <property type="entry name" value="Lambda_DNA-bd_dom_sf"/>
</dbReference>
<dbReference type="KEGG" id="vpn:A21D_02087"/>
<dbReference type="PANTHER" id="PTHR46558">
    <property type="entry name" value="TRACRIPTIONAL REGULATORY PROTEIN-RELATED-RELATED"/>
    <property type="match status" value="1"/>
</dbReference>
<evidence type="ECO:0000313" key="3">
    <source>
        <dbReference type="EMBL" id="AUJ25151.1"/>
    </source>
</evidence>
<dbReference type="PANTHER" id="PTHR46558:SF11">
    <property type="entry name" value="HTH-TYPE TRANSCRIPTIONAL REGULATOR XRE"/>
    <property type="match status" value="1"/>
</dbReference>